<dbReference type="InterPro" id="IPR056818">
    <property type="entry name" value="GlmU/GlgC-like_hexapep"/>
</dbReference>
<keyword evidence="6" id="KW-1185">Reference proteome</keyword>
<protein>
    <submittedName>
        <fullName evidence="5">Glucose-1-phosphate adenylyltransferase subunit GlgD</fullName>
        <ecNumber evidence="5">2.7.7.27</ecNumber>
    </submittedName>
</protein>
<dbReference type="SUPFAM" id="SSF51161">
    <property type="entry name" value="Trimeric LpxA-like enzymes"/>
    <property type="match status" value="1"/>
</dbReference>
<name>A0ABT1S240_9FIRM</name>
<dbReference type="GeneID" id="90532786"/>
<dbReference type="RefSeq" id="WP_242871110.1">
    <property type="nucleotide sequence ID" value="NZ_CABKVV010000014.1"/>
</dbReference>
<keyword evidence="2" id="KW-0320">Glycogen biosynthesis</keyword>
<dbReference type="SUPFAM" id="SSF53448">
    <property type="entry name" value="Nucleotide-diphospho-sugar transferases"/>
    <property type="match status" value="1"/>
</dbReference>
<dbReference type="EC" id="2.7.7.27" evidence="5"/>
<dbReference type="InterPro" id="IPR011831">
    <property type="entry name" value="ADP-Glc_PPase"/>
</dbReference>
<dbReference type="Gene3D" id="2.160.10.10">
    <property type="entry name" value="Hexapeptide repeat proteins"/>
    <property type="match status" value="1"/>
</dbReference>
<feature type="domain" description="Glucose-1-phosphate adenylyltransferase/Bifunctional protein GlmU-like C-terminal hexapeptide" evidence="4">
    <location>
        <begin position="289"/>
        <end position="354"/>
    </location>
</feature>
<gene>
    <name evidence="5" type="primary">glgD</name>
    <name evidence="5" type="ORF">NE695_13890</name>
</gene>
<dbReference type="Pfam" id="PF24894">
    <property type="entry name" value="Hexapep_GlmU"/>
    <property type="match status" value="1"/>
</dbReference>
<keyword evidence="5" id="KW-0808">Transferase</keyword>
<dbReference type="CDD" id="cd02508">
    <property type="entry name" value="ADP_Glucose_PP"/>
    <property type="match status" value="1"/>
</dbReference>
<dbReference type="InterPro" id="IPR029044">
    <property type="entry name" value="Nucleotide-diphossugar_trans"/>
</dbReference>
<dbReference type="PANTHER" id="PTHR43523">
    <property type="entry name" value="GLUCOSE-1-PHOSPHATE ADENYLYLTRANSFERASE-RELATED"/>
    <property type="match status" value="1"/>
</dbReference>
<dbReference type="NCBIfam" id="TIGR02092">
    <property type="entry name" value="glgD"/>
    <property type="match status" value="1"/>
</dbReference>
<evidence type="ECO:0000313" key="6">
    <source>
        <dbReference type="Proteomes" id="UP001524473"/>
    </source>
</evidence>
<dbReference type="Pfam" id="PF00483">
    <property type="entry name" value="NTP_transferase"/>
    <property type="match status" value="1"/>
</dbReference>
<keyword evidence="5" id="KW-0548">Nucleotidyltransferase</keyword>
<comment type="caution">
    <text evidence="5">The sequence shown here is derived from an EMBL/GenBank/DDBJ whole genome shotgun (WGS) entry which is preliminary data.</text>
</comment>
<organism evidence="5 6">
    <name type="scientific">Neglectibacter timonensis</name>
    <dbReference type="NCBI Taxonomy" id="1776382"/>
    <lineage>
        <taxon>Bacteria</taxon>
        <taxon>Bacillati</taxon>
        <taxon>Bacillota</taxon>
        <taxon>Clostridia</taxon>
        <taxon>Eubacteriales</taxon>
        <taxon>Oscillospiraceae</taxon>
        <taxon>Neglectibacter</taxon>
    </lineage>
</organism>
<dbReference type="Gene3D" id="3.90.550.10">
    <property type="entry name" value="Spore Coat Polysaccharide Biosynthesis Protein SpsA, Chain A"/>
    <property type="match status" value="1"/>
</dbReference>
<feature type="domain" description="Nucleotidyl transferase" evidence="3">
    <location>
        <begin position="20"/>
        <end position="156"/>
    </location>
</feature>
<evidence type="ECO:0000259" key="3">
    <source>
        <dbReference type="Pfam" id="PF00483"/>
    </source>
</evidence>
<evidence type="ECO:0000313" key="5">
    <source>
        <dbReference type="EMBL" id="MCQ4841002.1"/>
    </source>
</evidence>
<accession>A0ABT1S240</accession>
<evidence type="ECO:0000256" key="2">
    <source>
        <dbReference type="ARBA" id="ARBA00023056"/>
    </source>
</evidence>
<proteinExistence type="inferred from homology"/>
<comment type="similarity">
    <text evidence="1">Belongs to the bacterial/plant glucose-1-phosphate adenylyltransferase family.</text>
</comment>
<sequence>MMMMRGNNVMGILFAYVHEERVRELTQNRVMASVPFGGRYRLVDFPLSNMVNSGINKVGVITEQNYQSLMDHLGSGKAWDLSRKREGLYLLPPFGAETIRTDGKIETLASVMRFLKNSHEEYVLLSDCDTVANIDYRDVFKFHSEKEADITVVYRHGMSPDSDKNCLYTVDPEGVIRDMLVKRGSDADCNYGIGMSIIGREKLMELVEDCMARNLYDFDRDLLQRCLPDMRVCGYEFTGAAYQVTSFGSYFNANMALMDPKVRTQLFQPSRPIYTKVRDDMPAKYGLGSQISNSIVADGCIIDGEVENCVLFRGVKVKKGAKLKNCVIMQDTVVGENTRLDYVVADKNVVFENDRTLMGYQTYPVYVSKGSKV</sequence>
<dbReference type="PANTHER" id="PTHR43523:SF6">
    <property type="entry name" value="GLYCOGEN BIOSYNTHESIS PROTEIN GLGD"/>
    <property type="match status" value="1"/>
</dbReference>
<dbReference type="CDD" id="cd04651">
    <property type="entry name" value="LbH_G1P_AT_C"/>
    <property type="match status" value="1"/>
</dbReference>
<dbReference type="InterPro" id="IPR011832">
    <property type="entry name" value="GlgDAde_trans"/>
</dbReference>
<reference evidence="5 6" key="1">
    <citation type="submission" date="2022-06" db="EMBL/GenBank/DDBJ databases">
        <title>Isolation of gut microbiota from human fecal samples.</title>
        <authorList>
            <person name="Pamer E.G."/>
            <person name="Barat B."/>
            <person name="Waligurski E."/>
            <person name="Medina S."/>
            <person name="Paddock L."/>
            <person name="Mostad J."/>
        </authorList>
    </citation>
    <scope>NUCLEOTIDE SEQUENCE [LARGE SCALE GENOMIC DNA]</scope>
    <source>
        <strain evidence="5 6">DFI.9.73</strain>
    </source>
</reference>
<dbReference type="EMBL" id="JANFZH010000035">
    <property type="protein sequence ID" value="MCQ4841002.1"/>
    <property type="molecule type" value="Genomic_DNA"/>
</dbReference>
<dbReference type="Proteomes" id="UP001524473">
    <property type="component" value="Unassembled WGS sequence"/>
</dbReference>
<dbReference type="InterPro" id="IPR005835">
    <property type="entry name" value="NTP_transferase_dom"/>
</dbReference>
<dbReference type="GO" id="GO:0008878">
    <property type="term" value="F:glucose-1-phosphate adenylyltransferase activity"/>
    <property type="evidence" value="ECO:0007669"/>
    <property type="project" value="UniProtKB-EC"/>
</dbReference>
<evidence type="ECO:0000256" key="1">
    <source>
        <dbReference type="ARBA" id="ARBA00010443"/>
    </source>
</evidence>
<evidence type="ECO:0000259" key="4">
    <source>
        <dbReference type="Pfam" id="PF24894"/>
    </source>
</evidence>
<dbReference type="InterPro" id="IPR011004">
    <property type="entry name" value="Trimer_LpxA-like_sf"/>
</dbReference>